<feature type="transmembrane region" description="Helical" evidence="3">
    <location>
        <begin position="6"/>
        <end position="28"/>
    </location>
</feature>
<dbReference type="VEuPathDB" id="GiardiaDB:SS50377_20040"/>
<dbReference type="EMBL" id="KI545952">
    <property type="protein sequence ID" value="EST49391.1"/>
    <property type="molecule type" value="Genomic_DNA"/>
</dbReference>
<dbReference type="EMBL" id="KC952877">
    <property type="protein sequence ID" value="AGS57599.1"/>
    <property type="molecule type" value="Genomic_DNA"/>
</dbReference>
<feature type="coiled-coil region" evidence="1">
    <location>
        <begin position="903"/>
        <end position="1003"/>
    </location>
</feature>
<reference evidence="4" key="1">
    <citation type="journal article" date="2013" name="Nat. Commun.">
        <title>Hydrogenosomes in the diplomonad Spironucleus salmonicida.</title>
        <authorList>
            <person name="Jerlstrom-Hultqvist J."/>
            <person name="Einarsson E."/>
            <person name="Xu F."/>
            <person name="Hjort K."/>
            <person name="Ek B."/>
            <person name="Steinhauf D."/>
            <person name="Hultenby K."/>
            <person name="Bergquist J."/>
            <person name="Andersson J.O."/>
            <person name="Svard S.G."/>
        </authorList>
    </citation>
    <scope>NUCLEOTIDE SEQUENCE</scope>
    <source>
        <strain evidence="4">ATCC 50377</strain>
    </source>
</reference>
<keyword evidence="3" id="KW-0472">Membrane</keyword>
<proteinExistence type="predicted"/>
<keyword evidence="1" id="KW-0175">Coiled coil</keyword>
<evidence type="ECO:0008006" key="6">
    <source>
        <dbReference type="Google" id="ProtNLM"/>
    </source>
</evidence>
<gene>
    <name evidence="4" type="ORF">SS50377_10316</name>
</gene>
<evidence type="ECO:0000256" key="3">
    <source>
        <dbReference type="SAM" id="Phobius"/>
    </source>
</evidence>
<feature type="region of interest" description="Disordered" evidence="2">
    <location>
        <begin position="510"/>
        <end position="544"/>
    </location>
</feature>
<accession>S5ULZ2</accession>
<evidence type="ECO:0000256" key="1">
    <source>
        <dbReference type="SAM" id="Coils"/>
    </source>
</evidence>
<sequence>MESLLIINQCIFKLIFIYHIILYIHILISKFPFHQMTSINSPAIKKVQNAPLQQIIVGQTLVIMSTDSVVGYQYSTHSQNPIQQQSFSISDPTTSFLSLSKRDSQQFLVLVVSRMKYYYRVYNLQGVVILEIEATKKPYSAHAVEGTPLIAVHYEQNNKKTFTFETLYKSLKPVRMARSGSNNFFSTTSFFNCIRISKKAESAVAAPSISDSDMMRLLIESDSNEKRCYAVYAVHQGDLQTTYREYQFKISKQFKQNDSNLDKYFELSAEVVKELQVPVHCVKQIPIQCNASPNSMFYNSFALFTQNEMQIYKHSKNNAVPTARVRSPFQNGAVCFSGNIIASFSQSIQIMGVDSQWNDDKQLDKMKNNIMNIFSSHFCENFNLDDQSAKQYMLSQFLPQYHNVQQEKLSILNDIPLQGEAISGVTDGKFLILGLDDGTINVYSVQGIKNNLLLKHYQEKVGDVINTLMEQLTSEQREAAQQQLNHTLNDYQIQQVNVFTGAQLAFTPSRANRARSTSKLSKGLDQQKISKHSNRAQSTETPRIQKETDLSILRNSQLHNLLDDDDNQIPSDTLMLQNTTKIIEMGRQLASSEFKQPKEITQDYEVSQHEFQENINDLQEQLDTVQSELVQSQKQQIQAKEAANQLFEELAPKTYQQNYPKIEQIQEQGIQDAMLKEILNKYAAYYISSTQRHQKFIPTSPNLLEQNLLSYGQTSDLFAIQCFQVVLLECGHVIKLDSYKLALELSGQEEGVQINKQINSYMQGELEKYISQIEKCPHCKSYITTDQIQQVEKVVILPKFLMFSNNGIANNLIVIQNNGQNSYKLEGILSPDGQSYVLDSFGRWILNGEAIDALPYEGIRVYSSKSVDETEFLISAKLITGLLDQQNDQETVARPTSLREISNGDLEEQYAEYRENVDNQINLLNQNNQQYYQQIEKQNQDYLELQAEYEELKYQLNDQNRSNKSNSELSHSHTEITTLRTMLEEANQEKLDAINQLESLRFEIQNNVSQQKADQIVKRCLQTLGVDQCPKYTEELYRQLEAQCIALQSDRALLRNSLLLNQNNSNQKSLLSSSIYSSNEKPRKSIGIIIMGVIFGVILIVMMVMIFLETNEMYYI</sequence>
<reference evidence="5" key="2">
    <citation type="journal article" date="2014" name="PLoS Genet.">
        <title>The Genome of Spironucleus salmonicida Highlights a Fish Pathogen Adapted to Fluctuating Environments.</title>
        <authorList>
            <person name="Xu F."/>
            <person name="Jerlstrom-Hultqvist J."/>
            <person name="Einarsson E."/>
            <person name="Astvaldsson A."/>
            <person name="Svard S.G."/>
            <person name="Andersson J.O."/>
        </authorList>
    </citation>
    <scope>NUCLEOTIDE SEQUENCE</scope>
</reference>
<organism evidence="4">
    <name type="scientific">Spironucleus salmonicida</name>
    <dbReference type="NCBI Taxonomy" id="348837"/>
    <lineage>
        <taxon>Eukaryota</taxon>
        <taxon>Metamonada</taxon>
        <taxon>Diplomonadida</taxon>
        <taxon>Hexamitidae</taxon>
        <taxon>Hexamitinae</taxon>
        <taxon>Spironucleus</taxon>
    </lineage>
</organism>
<keyword evidence="3" id="KW-0812">Transmembrane</keyword>
<evidence type="ECO:0000256" key="2">
    <source>
        <dbReference type="SAM" id="MobiDB-lite"/>
    </source>
</evidence>
<keyword evidence="3" id="KW-1133">Transmembrane helix</keyword>
<feature type="transmembrane region" description="Helical" evidence="3">
    <location>
        <begin position="1086"/>
        <end position="1108"/>
    </location>
</feature>
<feature type="coiled-coil region" evidence="1">
    <location>
        <begin position="608"/>
        <end position="650"/>
    </location>
</feature>
<name>S5ULZ2_9EUKA</name>
<evidence type="ECO:0000313" key="5">
    <source>
        <dbReference type="EMBL" id="EST49391.1"/>
    </source>
</evidence>
<protein>
    <recommendedName>
        <fullName evidence="6">Transmembrane protein</fullName>
    </recommendedName>
</protein>
<evidence type="ECO:0000313" key="4">
    <source>
        <dbReference type="EMBL" id="AGS57599.1"/>
    </source>
</evidence>
<dbReference type="AlphaFoldDB" id="S5ULZ2"/>